<sequence length="608" mass="68762">MTSLLSSNLVRKRPPNYQRPEWDGMLGAERHAPYLEMNAPGGHASSSRRATRSASFLRFFPLLLPPISRKARVCWEVFFQGLCHRKEPTMTKSKRIKVQIREKDLLCVNGCGFYGTPQWENRCSKCWRAHQVVVKRDQDFARNRTLLSFDQFQERRKTTLENRMSIKRLTDRLLASSPSIDNLPSPSGSGPTASPTSTSPSATPIRRRELSPESRAAREALTDFLVSNLPTSIVQEVTRQVKHAVNKIFELRVAPEDLSVSVQGFYQYMFDKLNNSPFFDHEKCQVKPQDVMEEIEKYICTCCYPQLFCASSDEEVADESLQDRIRSLHWVTAGFLETRLDFKKQPVRDRLDEAIGEIIELNGRRSTEEKLNCLVRCSHFIFSALSESGAPTSADEFLPVLIFILLRGNPPLIQSNVKFISRFALPSRVMSGESAYFFTNLSCALQFVQDMNHNSLKMERSEFEAYTSGQLAPPLNAANCACNQAINMIESALDRVKLLMDEQQQLFSKIDQLERRVTVEEAELVSEFSRIATSFPSEEYKRLHQTIREEEKLTMDAMSRFSRQSSDSGHGTLTVAGTASAPGSPQPQLEPSSQSPLAAVSGQTPKKS</sequence>
<dbReference type="Gene3D" id="1.20.1050.80">
    <property type="entry name" value="VPS9 domain"/>
    <property type="match status" value="1"/>
</dbReference>
<keyword evidence="3" id="KW-0862">Zinc</keyword>
<dbReference type="Pfam" id="PF01754">
    <property type="entry name" value="zf-A20"/>
    <property type="match status" value="1"/>
</dbReference>
<dbReference type="GO" id="GO:0003677">
    <property type="term" value="F:DNA binding"/>
    <property type="evidence" value="ECO:0007669"/>
    <property type="project" value="InterPro"/>
</dbReference>
<dbReference type="PROSITE" id="PS51205">
    <property type="entry name" value="VPS9"/>
    <property type="match status" value="1"/>
</dbReference>
<dbReference type="InterPro" id="IPR037191">
    <property type="entry name" value="VPS9_dom_sf"/>
</dbReference>
<dbReference type="SMART" id="SM00167">
    <property type="entry name" value="VPS9"/>
    <property type="match status" value="1"/>
</dbReference>
<dbReference type="Gene3D" id="1.20.5.4770">
    <property type="match status" value="1"/>
</dbReference>
<dbReference type="PROSITE" id="PS51036">
    <property type="entry name" value="ZF_A20"/>
    <property type="match status" value="1"/>
</dbReference>
<dbReference type="AlphaFoldDB" id="A0A8S1HYF4"/>
<dbReference type="GO" id="GO:0030139">
    <property type="term" value="C:endocytic vesicle"/>
    <property type="evidence" value="ECO:0007669"/>
    <property type="project" value="TreeGrafter"/>
</dbReference>
<accession>A0A8S1HYF4</accession>
<feature type="region of interest" description="Disordered" evidence="5">
    <location>
        <begin position="559"/>
        <end position="608"/>
    </location>
</feature>
<dbReference type="EMBL" id="CAJGYM010000241">
    <property type="protein sequence ID" value="CAD6200128.1"/>
    <property type="molecule type" value="Genomic_DNA"/>
</dbReference>
<gene>
    <name evidence="8" type="ORF">CAUJ_LOCUS16027</name>
</gene>
<dbReference type="SUPFAM" id="SSF109993">
    <property type="entry name" value="VPS9 domain"/>
    <property type="match status" value="1"/>
</dbReference>
<evidence type="ECO:0000313" key="9">
    <source>
        <dbReference type="Proteomes" id="UP000835052"/>
    </source>
</evidence>
<evidence type="ECO:0000259" key="6">
    <source>
        <dbReference type="PROSITE" id="PS51036"/>
    </source>
</evidence>
<dbReference type="GO" id="GO:0005085">
    <property type="term" value="F:guanyl-nucleotide exchange factor activity"/>
    <property type="evidence" value="ECO:0007669"/>
    <property type="project" value="InterPro"/>
</dbReference>
<dbReference type="SUPFAM" id="SSF57716">
    <property type="entry name" value="Glucocorticoid receptor-like (DNA-binding domain)"/>
    <property type="match status" value="1"/>
</dbReference>
<organism evidence="8 9">
    <name type="scientific">Caenorhabditis auriculariae</name>
    <dbReference type="NCBI Taxonomy" id="2777116"/>
    <lineage>
        <taxon>Eukaryota</taxon>
        <taxon>Metazoa</taxon>
        <taxon>Ecdysozoa</taxon>
        <taxon>Nematoda</taxon>
        <taxon>Chromadorea</taxon>
        <taxon>Rhabditida</taxon>
        <taxon>Rhabditina</taxon>
        <taxon>Rhabditomorpha</taxon>
        <taxon>Rhabditoidea</taxon>
        <taxon>Rhabditidae</taxon>
        <taxon>Peloderinae</taxon>
        <taxon>Caenorhabditis</taxon>
    </lineage>
</organism>
<evidence type="ECO:0000256" key="1">
    <source>
        <dbReference type="ARBA" id="ARBA00022723"/>
    </source>
</evidence>
<dbReference type="InterPro" id="IPR041545">
    <property type="entry name" value="DUF5601"/>
</dbReference>
<dbReference type="OrthoDB" id="300289at2759"/>
<proteinExistence type="predicted"/>
<keyword evidence="9" id="KW-1185">Reference proteome</keyword>
<dbReference type="PANTHER" id="PTHR23101:SF122">
    <property type="entry name" value="RABAPTIN-5-ASSOCIATED EXCHANGE FACTOR FOR RAB5"/>
    <property type="match status" value="1"/>
</dbReference>
<feature type="compositionally biased region" description="Low complexity" evidence="5">
    <location>
        <begin position="184"/>
        <end position="204"/>
    </location>
</feature>
<reference evidence="8" key="1">
    <citation type="submission" date="2020-10" db="EMBL/GenBank/DDBJ databases">
        <authorList>
            <person name="Kikuchi T."/>
        </authorList>
    </citation>
    <scope>NUCLEOTIDE SEQUENCE</scope>
    <source>
        <strain evidence="8">NKZ352</strain>
    </source>
</reference>
<evidence type="ECO:0000256" key="4">
    <source>
        <dbReference type="SAM" id="Coils"/>
    </source>
</evidence>
<name>A0A8S1HYF4_9PELO</name>
<evidence type="ECO:0000313" key="8">
    <source>
        <dbReference type="EMBL" id="CAD6200128.1"/>
    </source>
</evidence>
<evidence type="ECO:0000256" key="3">
    <source>
        <dbReference type="ARBA" id="ARBA00022833"/>
    </source>
</evidence>
<feature type="region of interest" description="Disordered" evidence="5">
    <location>
        <begin position="177"/>
        <end position="213"/>
    </location>
</feature>
<feature type="compositionally biased region" description="Low complexity" evidence="5">
    <location>
        <begin position="586"/>
        <end position="597"/>
    </location>
</feature>
<dbReference type="Proteomes" id="UP000835052">
    <property type="component" value="Unassembled WGS sequence"/>
</dbReference>
<keyword evidence="1" id="KW-0479">Metal-binding</keyword>
<evidence type="ECO:0000259" key="7">
    <source>
        <dbReference type="PROSITE" id="PS51205"/>
    </source>
</evidence>
<dbReference type="GO" id="GO:0016192">
    <property type="term" value="P:vesicle-mediated transport"/>
    <property type="evidence" value="ECO:0007669"/>
    <property type="project" value="InterPro"/>
</dbReference>
<keyword evidence="2" id="KW-0863">Zinc-finger</keyword>
<dbReference type="PANTHER" id="PTHR23101">
    <property type="entry name" value="RAB GDP/GTP EXCHANGE FACTOR"/>
    <property type="match status" value="1"/>
</dbReference>
<dbReference type="GO" id="GO:0008270">
    <property type="term" value="F:zinc ion binding"/>
    <property type="evidence" value="ECO:0007669"/>
    <property type="project" value="UniProtKB-KW"/>
</dbReference>
<dbReference type="Gene3D" id="1.10.246.120">
    <property type="match status" value="1"/>
</dbReference>
<dbReference type="GO" id="GO:0031267">
    <property type="term" value="F:small GTPase binding"/>
    <property type="evidence" value="ECO:0007669"/>
    <property type="project" value="TreeGrafter"/>
</dbReference>
<dbReference type="GO" id="GO:0005829">
    <property type="term" value="C:cytosol"/>
    <property type="evidence" value="ECO:0007669"/>
    <property type="project" value="TreeGrafter"/>
</dbReference>
<dbReference type="InterPro" id="IPR045046">
    <property type="entry name" value="Vps9-like"/>
</dbReference>
<dbReference type="SMART" id="SM00259">
    <property type="entry name" value="ZnF_A20"/>
    <property type="match status" value="1"/>
</dbReference>
<evidence type="ECO:0000256" key="5">
    <source>
        <dbReference type="SAM" id="MobiDB-lite"/>
    </source>
</evidence>
<feature type="coiled-coil region" evidence="4">
    <location>
        <begin position="496"/>
        <end position="523"/>
    </location>
</feature>
<dbReference type="Pfam" id="PF18151">
    <property type="entry name" value="DUF5601"/>
    <property type="match status" value="1"/>
</dbReference>
<feature type="domain" description="A20-type" evidence="6">
    <location>
        <begin position="101"/>
        <end position="135"/>
    </location>
</feature>
<feature type="region of interest" description="Disordered" evidence="5">
    <location>
        <begin position="1"/>
        <end position="22"/>
    </location>
</feature>
<dbReference type="InterPro" id="IPR003123">
    <property type="entry name" value="VPS9"/>
</dbReference>
<dbReference type="InterPro" id="IPR002653">
    <property type="entry name" value="Znf_A20"/>
</dbReference>
<feature type="compositionally biased region" description="Polar residues" evidence="5">
    <location>
        <begin position="561"/>
        <end position="583"/>
    </location>
</feature>
<evidence type="ECO:0008006" key="10">
    <source>
        <dbReference type="Google" id="ProtNLM"/>
    </source>
</evidence>
<keyword evidence="4" id="KW-0175">Coiled coil</keyword>
<comment type="caution">
    <text evidence="8">The sequence shown here is derived from an EMBL/GenBank/DDBJ whole genome shotgun (WGS) entry which is preliminary data.</text>
</comment>
<protein>
    <recommendedName>
        <fullName evidence="10">Rab5 GDP/GTP exchange factor</fullName>
    </recommendedName>
</protein>
<feature type="domain" description="VPS9" evidence="7">
    <location>
        <begin position="315"/>
        <end position="457"/>
    </location>
</feature>
<dbReference type="Pfam" id="PF02204">
    <property type="entry name" value="VPS9"/>
    <property type="match status" value="1"/>
</dbReference>
<evidence type="ECO:0000256" key="2">
    <source>
        <dbReference type="ARBA" id="ARBA00022771"/>
    </source>
</evidence>